<protein>
    <submittedName>
        <fullName evidence="2">Uncharacterized protein</fullName>
    </submittedName>
</protein>
<name>A0ABD1LV64_9FABA</name>
<evidence type="ECO:0000313" key="3">
    <source>
        <dbReference type="Proteomes" id="UP001603857"/>
    </source>
</evidence>
<gene>
    <name evidence="2" type="ORF">Fmac_020862</name>
</gene>
<organism evidence="2 3">
    <name type="scientific">Flemingia macrophylla</name>
    <dbReference type="NCBI Taxonomy" id="520843"/>
    <lineage>
        <taxon>Eukaryota</taxon>
        <taxon>Viridiplantae</taxon>
        <taxon>Streptophyta</taxon>
        <taxon>Embryophyta</taxon>
        <taxon>Tracheophyta</taxon>
        <taxon>Spermatophyta</taxon>
        <taxon>Magnoliopsida</taxon>
        <taxon>eudicotyledons</taxon>
        <taxon>Gunneridae</taxon>
        <taxon>Pentapetalae</taxon>
        <taxon>rosids</taxon>
        <taxon>fabids</taxon>
        <taxon>Fabales</taxon>
        <taxon>Fabaceae</taxon>
        <taxon>Papilionoideae</taxon>
        <taxon>50 kb inversion clade</taxon>
        <taxon>NPAAA clade</taxon>
        <taxon>indigoferoid/millettioid clade</taxon>
        <taxon>Phaseoleae</taxon>
        <taxon>Flemingia</taxon>
    </lineage>
</organism>
<accession>A0ABD1LV64</accession>
<dbReference type="AlphaFoldDB" id="A0ABD1LV64"/>
<reference evidence="2 3" key="1">
    <citation type="submission" date="2024-08" db="EMBL/GenBank/DDBJ databases">
        <title>Insights into the chromosomal genome structure of Flemingia macrophylla.</title>
        <authorList>
            <person name="Ding Y."/>
            <person name="Zhao Y."/>
            <person name="Bi W."/>
            <person name="Wu M."/>
            <person name="Zhao G."/>
            <person name="Gong Y."/>
            <person name="Li W."/>
            <person name="Zhang P."/>
        </authorList>
    </citation>
    <scope>NUCLEOTIDE SEQUENCE [LARGE SCALE GENOMIC DNA]</scope>
    <source>
        <strain evidence="2">DYQJB</strain>
        <tissue evidence="2">Leaf</tissue>
    </source>
</reference>
<feature type="compositionally biased region" description="Basic and acidic residues" evidence="1">
    <location>
        <begin position="56"/>
        <end position="66"/>
    </location>
</feature>
<keyword evidence="3" id="KW-1185">Reference proteome</keyword>
<feature type="region of interest" description="Disordered" evidence="1">
    <location>
        <begin position="34"/>
        <end position="70"/>
    </location>
</feature>
<evidence type="ECO:0000313" key="2">
    <source>
        <dbReference type="EMBL" id="KAL2327435.1"/>
    </source>
</evidence>
<proteinExistence type="predicted"/>
<comment type="caution">
    <text evidence="2">The sequence shown here is derived from an EMBL/GenBank/DDBJ whole genome shotgun (WGS) entry which is preliminary data.</text>
</comment>
<dbReference type="Proteomes" id="UP001603857">
    <property type="component" value="Unassembled WGS sequence"/>
</dbReference>
<sequence length="341" mass="39179">MYEFMGSSPYRKVHISRQVLTVLTGLRPPRCPHYRDPISPCPQSAETHVPSGLLDLRSRDAEDPPRGKTRKKLRKEDIEFQIWSYLIQYDHIGRALKEILEDSRKHFLQINSSVQVRESEKLYSWVRIACRAYGLAPKPIKGFLTVHSSYATPVAVFFPSIFILLTVQSSDATPVAKAYLSLQKVDFRSSAVSQSREVHSSKSFSNFSAFGLYMNIVNMALKSIKAYQYALKITSLSTLLYLELQTSELDVLGVLGKIRKRYTNSLLEEKPISDVKNSILQDFKEHFVKTHELHEFVLVLWDWPPSASLRGSPLRRFCNQRHSDEFFNKPKYIQISTIAMS</sequence>
<dbReference type="EMBL" id="JBGMDY010000007">
    <property type="protein sequence ID" value="KAL2327435.1"/>
    <property type="molecule type" value="Genomic_DNA"/>
</dbReference>
<evidence type="ECO:0000256" key="1">
    <source>
        <dbReference type="SAM" id="MobiDB-lite"/>
    </source>
</evidence>